<dbReference type="EMBL" id="MSFM01000013">
    <property type="protein sequence ID" value="PKY00725.1"/>
    <property type="molecule type" value="Genomic_DNA"/>
</dbReference>
<dbReference type="RefSeq" id="XP_024689319.1">
    <property type="nucleotide sequence ID" value="XM_024835472.1"/>
</dbReference>
<organism evidence="7 8">
    <name type="scientific">Aspergillus campestris (strain IBT 28561)</name>
    <dbReference type="NCBI Taxonomy" id="1392248"/>
    <lineage>
        <taxon>Eukaryota</taxon>
        <taxon>Fungi</taxon>
        <taxon>Dikarya</taxon>
        <taxon>Ascomycota</taxon>
        <taxon>Pezizomycotina</taxon>
        <taxon>Eurotiomycetes</taxon>
        <taxon>Eurotiomycetidae</taxon>
        <taxon>Eurotiales</taxon>
        <taxon>Aspergillaceae</taxon>
        <taxon>Aspergillus</taxon>
        <taxon>Aspergillus subgen. Circumdati</taxon>
    </lineage>
</organism>
<keyword evidence="3 6" id="KW-1133">Transmembrane helix</keyword>
<dbReference type="GO" id="GO:0015179">
    <property type="term" value="F:L-amino acid transmembrane transporter activity"/>
    <property type="evidence" value="ECO:0007669"/>
    <property type="project" value="TreeGrafter"/>
</dbReference>
<feature type="transmembrane region" description="Helical" evidence="6">
    <location>
        <begin position="67"/>
        <end position="88"/>
    </location>
</feature>
<feature type="transmembrane region" description="Helical" evidence="6">
    <location>
        <begin position="380"/>
        <end position="398"/>
    </location>
</feature>
<evidence type="ECO:0000256" key="6">
    <source>
        <dbReference type="SAM" id="Phobius"/>
    </source>
</evidence>
<name>A0A2I1CSX8_ASPC2</name>
<evidence type="ECO:0000256" key="4">
    <source>
        <dbReference type="ARBA" id="ARBA00023136"/>
    </source>
</evidence>
<dbReference type="PANTHER" id="PTHR11785:SF382">
    <property type="entry name" value="LOW-AFFINITY METHIONINE PERMEASE"/>
    <property type="match status" value="1"/>
</dbReference>
<dbReference type="VEuPathDB" id="FungiDB:P168DRAFT_275158"/>
<dbReference type="PANTHER" id="PTHR11785">
    <property type="entry name" value="AMINO ACID TRANSPORTER"/>
    <property type="match status" value="1"/>
</dbReference>
<dbReference type="AlphaFoldDB" id="A0A2I1CSX8"/>
<comment type="subcellular location">
    <subcellularLocation>
        <location evidence="1">Membrane</location>
        <topology evidence="1">Multi-pass membrane protein</topology>
    </subcellularLocation>
</comment>
<protein>
    <submittedName>
        <fullName evidence="7">Amino acid transporter</fullName>
    </submittedName>
</protein>
<feature type="transmembrane region" description="Helical" evidence="6">
    <location>
        <begin position="183"/>
        <end position="202"/>
    </location>
</feature>
<dbReference type="Pfam" id="PF13520">
    <property type="entry name" value="AA_permease_2"/>
    <property type="match status" value="1"/>
</dbReference>
<reference evidence="7" key="1">
    <citation type="submission" date="2016-12" db="EMBL/GenBank/DDBJ databases">
        <title>The genomes of Aspergillus section Nigri reveals drivers in fungal speciation.</title>
        <authorList>
            <consortium name="DOE Joint Genome Institute"/>
            <person name="Vesth T.C."/>
            <person name="Nybo J."/>
            <person name="Theobald S."/>
            <person name="Brandl J."/>
            <person name="Frisvad J.C."/>
            <person name="Nielsen K.F."/>
            <person name="Lyhne E.K."/>
            <person name="Kogle M.E."/>
            <person name="Kuo A."/>
            <person name="Riley R."/>
            <person name="Clum A."/>
            <person name="Nolan M."/>
            <person name="Lipzen A."/>
            <person name="Salamov A."/>
            <person name="Henrissat B."/>
            <person name="Wiebenga A."/>
            <person name="De vries R.P."/>
            <person name="Grigoriev I.V."/>
            <person name="Mortensen U.H."/>
            <person name="Andersen M.R."/>
            <person name="Baker S.E."/>
        </authorList>
    </citation>
    <scope>NUCLEOTIDE SEQUENCE</scope>
    <source>
        <strain evidence="7">IBT 28561</strain>
    </source>
</reference>
<feature type="transmembrane region" description="Helical" evidence="6">
    <location>
        <begin position="495"/>
        <end position="526"/>
    </location>
</feature>
<feature type="transmembrane region" description="Helical" evidence="6">
    <location>
        <begin position="410"/>
        <end position="429"/>
    </location>
</feature>
<feature type="transmembrane region" description="Helical" evidence="6">
    <location>
        <begin position="461"/>
        <end position="483"/>
    </location>
</feature>
<evidence type="ECO:0000256" key="5">
    <source>
        <dbReference type="SAM" id="MobiDB-lite"/>
    </source>
</evidence>
<feature type="transmembrane region" description="Helical" evidence="6">
    <location>
        <begin position="151"/>
        <end position="171"/>
    </location>
</feature>
<dbReference type="InterPro" id="IPR002293">
    <property type="entry name" value="AA/rel_permease1"/>
</dbReference>
<keyword evidence="8" id="KW-1185">Reference proteome</keyword>
<keyword evidence="2 6" id="KW-0812">Transmembrane</keyword>
<sequence length="610" mass="67714">MSADTIEMAPLPTQHDQPNANTRPARKWKQQRELNTIDVACLIINKMIGGGIFVSSSHVVLLTGNKLVALCLWVFGGIYSFCSMYVYLEYGLAWPYNGGEFLYVTKIFPVPPMVFASAFAWFFVLFATTTNNSITFAKYINPNDIEHPDEWMVKFIACVAVLAVACLHYRMVNIGIQANNFLAAYKVIFLGVLGVAGLIATCRNGARGELAGLNDYVSTHSAGRLSKGNVTLAILQVLYSYHGWENANYVTSEIKGNDKARLKRGALIAVGVVNCLYILFNLSAYFLLDWNVIIDSPDLFPVKFAELAFGSKQWSATKQAICICIALSALGNLTGVIFTNARVARDIARYRLIPFYKFFGTSSRWGRREGDGLGTPSGGLALHALVTCLYVASIPGIATHGEGQRFVLTLYTYGHSVVTFVLGIGLPFLPLRMNQYNTQVADPRGVQQKGNWTYQVLRNCAARYGVIAFFTVVNGFLIGMPLGQGRTKKRSDREISSWVSGVTVLSVFGFGQLVALYIICFVRVLYFRQCATLQRSERGRVLYVPHSNRMWVVEYPNLTRRGAWKEAFTPLSWTEIKARLVDNAEATSAANCRETYIARVNSNESIDHSS</sequence>
<dbReference type="OrthoDB" id="4486741at2759"/>
<gene>
    <name evidence="7" type="ORF">P168DRAFT_275158</name>
</gene>
<dbReference type="Gene3D" id="1.20.1740.10">
    <property type="entry name" value="Amino acid/polyamine transporter I"/>
    <property type="match status" value="1"/>
</dbReference>
<accession>A0A2I1CSX8</accession>
<evidence type="ECO:0000313" key="7">
    <source>
        <dbReference type="EMBL" id="PKY00725.1"/>
    </source>
</evidence>
<dbReference type="GeneID" id="36542996"/>
<evidence type="ECO:0000256" key="1">
    <source>
        <dbReference type="ARBA" id="ARBA00004141"/>
    </source>
</evidence>
<dbReference type="Proteomes" id="UP000234254">
    <property type="component" value="Unassembled WGS sequence"/>
</dbReference>
<feature type="transmembrane region" description="Helical" evidence="6">
    <location>
        <begin position="108"/>
        <end position="130"/>
    </location>
</feature>
<keyword evidence="4 6" id="KW-0472">Membrane</keyword>
<feature type="region of interest" description="Disordered" evidence="5">
    <location>
        <begin position="1"/>
        <end position="25"/>
    </location>
</feature>
<proteinExistence type="predicted"/>
<dbReference type="InterPro" id="IPR050598">
    <property type="entry name" value="AminoAcid_Transporter"/>
</dbReference>
<evidence type="ECO:0000256" key="2">
    <source>
        <dbReference type="ARBA" id="ARBA00022692"/>
    </source>
</evidence>
<dbReference type="GO" id="GO:0016020">
    <property type="term" value="C:membrane"/>
    <property type="evidence" value="ECO:0007669"/>
    <property type="project" value="UniProtKB-SubCell"/>
</dbReference>
<feature type="transmembrane region" description="Helical" evidence="6">
    <location>
        <begin position="265"/>
        <end position="288"/>
    </location>
</feature>
<dbReference type="PIRSF" id="PIRSF006060">
    <property type="entry name" value="AA_transporter"/>
    <property type="match status" value="1"/>
</dbReference>
<evidence type="ECO:0000256" key="3">
    <source>
        <dbReference type="ARBA" id="ARBA00022989"/>
    </source>
</evidence>
<comment type="caution">
    <text evidence="7">The sequence shown here is derived from an EMBL/GenBank/DDBJ whole genome shotgun (WGS) entry which is preliminary data.</text>
</comment>
<evidence type="ECO:0000313" key="8">
    <source>
        <dbReference type="Proteomes" id="UP000234254"/>
    </source>
</evidence>